<dbReference type="EMBL" id="BGZK01001592">
    <property type="protein sequence ID" value="GBP82888.1"/>
    <property type="molecule type" value="Genomic_DNA"/>
</dbReference>
<name>A0A4C1Z4V1_EUMVA</name>
<gene>
    <name evidence="1" type="ORF">EVAR_59340_1</name>
</gene>
<dbReference type="AlphaFoldDB" id="A0A4C1Z4V1"/>
<dbReference type="OrthoDB" id="6932731at2759"/>
<keyword evidence="2" id="KW-1185">Reference proteome</keyword>
<protein>
    <submittedName>
        <fullName evidence="1">Uncharacterized protein</fullName>
    </submittedName>
</protein>
<sequence>MENLDDHSFCEMTQIRKSVLDWKLYRRDNYGTQSECVKTPKKVNSNNDTVLALHLSQKPIGVSTTDIVLDKEFNKMIYENETKNCQLVENEKLDVRGFQSLQSFNCKDVLEATYSVGISSIFNKTNVDRDKGKENENLQPLDLSQNIEKNGNKYALEHQSQHTTVYPVQDNACNDGNEIMLLLTERNINSDKMSCNNKQFHDHKHFPKQITKVEIDKCLLSETNLKSKRNITINKTIKKALLPKIHDKKRRQSKKNEITDVGDKTRNGNKAVFNRVFSLIDSIGHVQEVDEQEDFVDMELPEEFWNNFDLPPNWDDQDFIL</sequence>
<evidence type="ECO:0000313" key="1">
    <source>
        <dbReference type="EMBL" id="GBP82888.1"/>
    </source>
</evidence>
<comment type="caution">
    <text evidence="1">The sequence shown here is derived from an EMBL/GenBank/DDBJ whole genome shotgun (WGS) entry which is preliminary data.</text>
</comment>
<evidence type="ECO:0000313" key="2">
    <source>
        <dbReference type="Proteomes" id="UP000299102"/>
    </source>
</evidence>
<organism evidence="1 2">
    <name type="scientific">Eumeta variegata</name>
    <name type="common">Bagworm moth</name>
    <name type="synonym">Eumeta japonica</name>
    <dbReference type="NCBI Taxonomy" id="151549"/>
    <lineage>
        <taxon>Eukaryota</taxon>
        <taxon>Metazoa</taxon>
        <taxon>Ecdysozoa</taxon>
        <taxon>Arthropoda</taxon>
        <taxon>Hexapoda</taxon>
        <taxon>Insecta</taxon>
        <taxon>Pterygota</taxon>
        <taxon>Neoptera</taxon>
        <taxon>Endopterygota</taxon>
        <taxon>Lepidoptera</taxon>
        <taxon>Glossata</taxon>
        <taxon>Ditrysia</taxon>
        <taxon>Tineoidea</taxon>
        <taxon>Psychidae</taxon>
        <taxon>Oiketicinae</taxon>
        <taxon>Eumeta</taxon>
    </lineage>
</organism>
<dbReference type="Proteomes" id="UP000299102">
    <property type="component" value="Unassembled WGS sequence"/>
</dbReference>
<proteinExistence type="predicted"/>
<reference evidence="1 2" key="1">
    <citation type="journal article" date="2019" name="Commun. Biol.">
        <title>The bagworm genome reveals a unique fibroin gene that provides high tensile strength.</title>
        <authorList>
            <person name="Kono N."/>
            <person name="Nakamura H."/>
            <person name="Ohtoshi R."/>
            <person name="Tomita M."/>
            <person name="Numata K."/>
            <person name="Arakawa K."/>
        </authorList>
    </citation>
    <scope>NUCLEOTIDE SEQUENCE [LARGE SCALE GENOMIC DNA]</scope>
</reference>
<accession>A0A4C1Z4V1</accession>